<dbReference type="InterPro" id="IPR029055">
    <property type="entry name" value="Ntn_hydrolases_N"/>
</dbReference>
<dbReference type="RefSeq" id="WP_168872446.1">
    <property type="nucleotide sequence ID" value="NZ_JABAIA010000002.1"/>
</dbReference>
<organism evidence="5 6">
    <name type="scientific">Chitinophaga varians</name>
    <dbReference type="NCBI Taxonomy" id="2202339"/>
    <lineage>
        <taxon>Bacteria</taxon>
        <taxon>Pseudomonadati</taxon>
        <taxon>Bacteroidota</taxon>
        <taxon>Chitinophagia</taxon>
        <taxon>Chitinophagales</taxon>
        <taxon>Chitinophagaceae</taxon>
        <taxon>Chitinophaga</taxon>
    </lineage>
</organism>
<dbReference type="SUPFAM" id="SSF56235">
    <property type="entry name" value="N-terminal nucleophile aminohydrolases (Ntn hydrolases)"/>
    <property type="match status" value="1"/>
</dbReference>
<evidence type="ECO:0000313" key="5">
    <source>
        <dbReference type="EMBL" id="NLR66527.1"/>
    </source>
</evidence>
<dbReference type="PANTHER" id="PTHR35527">
    <property type="entry name" value="CHOLOYLGLYCINE HYDROLASE"/>
    <property type="match status" value="1"/>
</dbReference>
<dbReference type="GO" id="GO:0016787">
    <property type="term" value="F:hydrolase activity"/>
    <property type="evidence" value="ECO:0007669"/>
    <property type="project" value="UniProtKB-KW"/>
</dbReference>
<comment type="similarity">
    <text evidence="1">Belongs to the peptidase C59 family.</text>
</comment>
<proteinExistence type="inferred from homology"/>
<reference evidence="5 6" key="1">
    <citation type="submission" date="2020-04" db="EMBL/GenBank/DDBJ databases">
        <authorList>
            <person name="Yin C."/>
        </authorList>
    </citation>
    <scope>NUCLEOTIDE SEQUENCE [LARGE SCALE GENOMIC DNA]</scope>
    <source>
        <strain evidence="5 6">Ae27</strain>
    </source>
</reference>
<name>A0A847S0X5_9BACT</name>
<keyword evidence="3" id="KW-0732">Signal</keyword>
<evidence type="ECO:0000259" key="4">
    <source>
        <dbReference type="Pfam" id="PF02275"/>
    </source>
</evidence>
<dbReference type="Gene3D" id="3.60.60.10">
    <property type="entry name" value="Penicillin V Acylase, Chain A"/>
    <property type="match status" value="1"/>
</dbReference>
<evidence type="ECO:0000256" key="2">
    <source>
        <dbReference type="ARBA" id="ARBA00022801"/>
    </source>
</evidence>
<dbReference type="InterPro" id="IPR029132">
    <property type="entry name" value="CBAH/NAAA_C"/>
</dbReference>
<dbReference type="AlphaFoldDB" id="A0A847S0X5"/>
<dbReference type="InterPro" id="IPR052193">
    <property type="entry name" value="Peptidase_C59"/>
</dbReference>
<comment type="caution">
    <text evidence="5">The sequence shown here is derived from an EMBL/GenBank/DDBJ whole genome shotgun (WGS) entry which is preliminary data.</text>
</comment>
<sequence length="360" mass="39570">MKTGLFKTLCYSLGISLLASPITVPACTGIQLRARDGAVICARTLEFYNDLQAQVVVYPRNYPFNAVSPGGANKGLYWKARYAIVGINSMGKDAIADGMNEKGLAVGLYYLPGYAGYMNVPPKKIAKSLSSTDVSAWLLSNFATVDQVKHAIDSGILINKGIPLYVNGGIPFPLHYSVHDAEGKSLVIECVNGKLYSYNNPLGVLTNSPTFDWHMANLQQYLNSRPSDACLKMGEDTIRSFGQGNGLVGIPGDFTPSSRFVRAVAYTQSMDPSPSADEAVTQAFQILNAFDIPKGVIKDRAHPGNNVYTLWTCANDLKNKRLYFHTVNNRTLHMIDLMRYINTDKVLFFPMDDPMEVVQN</sequence>
<feature type="domain" description="Choloylglycine hydrolase/NAAA C-terminal" evidence="4">
    <location>
        <begin position="27"/>
        <end position="339"/>
    </location>
</feature>
<dbReference type="Proteomes" id="UP000570474">
    <property type="component" value="Unassembled WGS sequence"/>
</dbReference>
<keyword evidence="2 5" id="KW-0378">Hydrolase</keyword>
<evidence type="ECO:0000256" key="3">
    <source>
        <dbReference type="SAM" id="SignalP"/>
    </source>
</evidence>
<keyword evidence="6" id="KW-1185">Reference proteome</keyword>
<accession>A0A847S0X5</accession>
<feature type="signal peptide" evidence="3">
    <location>
        <begin position="1"/>
        <end position="26"/>
    </location>
</feature>
<dbReference type="Pfam" id="PF02275">
    <property type="entry name" value="CBAH"/>
    <property type="match status" value="1"/>
</dbReference>
<evidence type="ECO:0000313" key="6">
    <source>
        <dbReference type="Proteomes" id="UP000570474"/>
    </source>
</evidence>
<dbReference type="PANTHER" id="PTHR35527:SF2">
    <property type="entry name" value="HYDROLASE"/>
    <property type="match status" value="1"/>
</dbReference>
<feature type="chain" id="PRO_5032372624" evidence="3">
    <location>
        <begin position="27"/>
        <end position="360"/>
    </location>
</feature>
<dbReference type="EMBL" id="JABAIA010000002">
    <property type="protein sequence ID" value="NLR66527.1"/>
    <property type="molecule type" value="Genomic_DNA"/>
</dbReference>
<evidence type="ECO:0000256" key="1">
    <source>
        <dbReference type="ARBA" id="ARBA00006625"/>
    </source>
</evidence>
<gene>
    <name evidence="5" type="ORF">HGH92_19615</name>
</gene>
<protein>
    <submittedName>
        <fullName evidence="5">Choloylglycine hydrolase family protein</fullName>
    </submittedName>
</protein>
<dbReference type="CDD" id="cd00542">
    <property type="entry name" value="Ntn_PVA"/>
    <property type="match status" value="1"/>
</dbReference>